<organism evidence="1">
    <name type="scientific">Fundidesulfovibrio putealis</name>
    <dbReference type="NCBI Taxonomy" id="270496"/>
    <lineage>
        <taxon>Bacteria</taxon>
        <taxon>Pseudomonadati</taxon>
        <taxon>Thermodesulfobacteriota</taxon>
        <taxon>Desulfovibrionia</taxon>
        <taxon>Desulfovibrionales</taxon>
        <taxon>Desulfovibrionaceae</taxon>
        <taxon>Fundidesulfovibrio</taxon>
    </lineage>
</organism>
<evidence type="ECO:0000313" key="1">
    <source>
        <dbReference type="EMBL" id="HGG91688.1"/>
    </source>
</evidence>
<accession>A0A7C4ABZ3</accession>
<dbReference type="Gene3D" id="3.20.20.140">
    <property type="entry name" value="Metal-dependent hydrolases"/>
    <property type="match status" value="1"/>
</dbReference>
<dbReference type="InterPro" id="IPR016195">
    <property type="entry name" value="Pol/histidinol_Pase-like"/>
</dbReference>
<proteinExistence type="predicted"/>
<dbReference type="AlphaFoldDB" id="A0A7C4ABZ3"/>
<dbReference type="SUPFAM" id="SSF89550">
    <property type="entry name" value="PHP domain-like"/>
    <property type="match status" value="1"/>
</dbReference>
<gene>
    <name evidence="1" type="ORF">ENR59_01890</name>
</gene>
<dbReference type="EMBL" id="DSRP01000131">
    <property type="protein sequence ID" value="HGG91688.1"/>
    <property type="molecule type" value="Genomic_DNA"/>
</dbReference>
<comment type="caution">
    <text evidence="1">The sequence shown here is derived from an EMBL/GenBank/DDBJ whole genome shotgun (WGS) entry which is preliminary data.</text>
</comment>
<name>A0A7C4ABZ3_9BACT</name>
<protein>
    <submittedName>
        <fullName evidence="1">Uncharacterized protein</fullName>
    </submittedName>
</protein>
<sequence length="386" mass="44749">MELVKAGARQCQSVDVAAIPREVTDWDLETFLAMTCAGVTPEQSAAIRNPGTRHGRQEYVLAVHWHPEQIPMHLVRERITAMFPHSRDQLIIPTQHNQMLTWDDYCGVEVDCYSHGFNRKVQLLLHMRADRQEQAGVLLNMLRHTFKYRSSQLFEYLDALCEPEWEERRQQAAGVAGSDEDVVEFTSLYACKLKELLVMNESRTPEDAIKNKLVRNYFDSLREFYDPRFINKVQVYAKAVKEVVKDNFSLAYFYRASEVIEEARALGAGVVIPHPEQFWPILLRNYDVDGIEVWNPQSQQYTEFLINVVLDQNRRGYHKDRPLLIFMGDDCHMSEKLKKTEEQDKQKAAREVGLQPAWDDLNIAKALIVAGISRKTVMDEYRARLA</sequence>
<reference evidence="1" key="1">
    <citation type="journal article" date="2020" name="mSystems">
        <title>Genome- and Community-Level Interaction Insights into Carbon Utilization and Element Cycling Functions of Hydrothermarchaeota in Hydrothermal Sediment.</title>
        <authorList>
            <person name="Zhou Z."/>
            <person name="Liu Y."/>
            <person name="Xu W."/>
            <person name="Pan J."/>
            <person name="Luo Z.H."/>
            <person name="Li M."/>
        </authorList>
    </citation>
    <scope>NUCLEOTIDE SEQUENCE [LARGE SCALE GENOMIC DNA]</scope>
    <source>
        <strain evidence="1">SpSt-413</strain>
    </source>
</reference>